<evidence type="ECO:0000256" key="1">
    <source>
        <dbReference type="SAM" id="MobiDB-lite"/>
    </source>
</evidence>
<dbReference type="SUPFAM" id="SSF53098">
    <property type="entry name" value="Ribonuclease H-like"/>
    <property type="match status" value="1"/>
</dbReference>
<accession>E6Q0L6</accession>
<reference evidence="3" key="1">
    <citation type="submission" date="2009-10" db="EMBL/GenBank/DDBJ databases">
        <title>Diversity of trophic interactions inside an arsenic-rich microbial ecosystem.</title>
        <authorList>
            <person name="Bertin P.N."/>
            <person name="Heinrich-Salmeron A."/>
            <person name="Pelletier E."/>
            <person name="Goulhen-Chollet F."/>
            <person name="Arsene-Ploetze F."/>
            <person name="Gallien S."/>
            <person name="Calteau A."/>
            <person name="Vallenet D."/>
            <person name="Casiot C."/>
            <person name="Chane-Woon-Ming B."/>
            <person name="Giloteaux L."/>
            <person name="Barakat M."/>
            <person name="Bonnefoy V."/>
            <person name="Bruneel O."/>
            <person name="Chandler M."/>
            <person name="Cleiss J."/>
            <person name="Duran R."/>
            <person name="Elbaz-Poulichet F."/>
            <person name="Fonknechten N."/>
            <person name="Lauga B."/>
            <person name="Mornico D."/>
            <person name="Ortet P."/>
            <person name="Schaeffer C."/>
            <person name="Siguier P."/>
            <person name="Alexander Thil Smith A."/>
            <person name="Van Dorsselaer A."/>
            <person name="Weissenbach J."/>
            <person name="Medigue C."/>
            <person name="Le Paslier D."/>
        </authorList>
    </citation>
    <scope>NUCLEOTIDE SEQUENCE</scope>
</reference>
<dbReference type="PANTHER" id="PTHR46889">
    <property type="entry name" value="TRANSPOSASE INSF FOR INSERTION SEQUENCE IS3B-RELATED"/>
    <property type="match status" value="1"/>
</dbReference>
<evidence type="ECO:0000313" key="3">
    <source>
        <dbReference type="EMBL" id="CBI00725.1"/>
    </source>
</evidence>
<dbReference type="EMBL" id="CABO01000002">
    <property type="protein sequence ID" value="CBI00725.1"/>
    <property type="molecule type" value="Genomic_DNA"/>
</dbReference>
<dbReference type="PANTHER" id="PTHR46889:SF4">
    <property type="entry name" value="TRANSPOSASE INSO FOR INSERTION SEQUENCE ELEMENT IS911B-RELATED"/>
    <property type="match status" value="1"/>
</dbReference>
<evidence type="ECO:0000259" key="2">
    <source>
        <dbReference type="PROSITE" id="PS50994"/>
    </source>
</evidence>
<dbReference type="GO" id="GO:0015074">
    <property type="term" value="P:DNA integration"/>
    <property type="evidence" value="ECO:0007669"/>
    <property type="project" value="InterPro"/>
</dbReference>
<dbReference type="InterPro" id="IPR048020">
    <property type="entry name" value="Transpos_IS3"/>
</dbReference>
<name>E6Q0L6_9ZZZZ</name>
<dbReference type="InterPro" id="IPR012337">
    <property type="entry name" value="RNaseH-like_sf"/>
</dbReference>
<sequence length="367" mass="41517">MSPVLGERGACARMQFPRASFQRRQALQRSVLGVASPELVLSDGAIATVPSQLDAPGTDELPTPRAGRKSVRALSAEQRQALLDAVHEMRFIDRSVPSIYATLLDEGRYYGSMSTMYRVLHSVGEVGERRDQATRPAHVKPELCATRPNEVYAWDITKLHGPQKWTYQYLYTVIDIYSRYVVGWMVADRERSELARLLLQTTIEQQGADPQKLTIHADRGSSMKSKPVAFLLADLGVTKSHSRPHVSNDNPHIESLFKTLKYQPAFPATFSNIVEARSFCKTFFHWYNNEHRHSGIALLTPRDVHHGRAQKRITYRKRILDAAYDAHPERFVRGRPQPMQLAPASYINRPAPITDRSQQGKEGDVAF</sequence>
<feature type="compositionally biased region" description="Basic and acidic residues" evidence="1">
    <location>
        <begin position="358"/>
        <end position="367"/>
    </location>
</feature>
<dbReference type="AlphaFoldDB" id="E6Q0L6"/>
<dbReference type="PROSITE" id="PS50994">
    <property type="entry name" value="INTEGRASE"/>
    <property type="match status" value="1"/>
</dbReference>
<proteinExistence type="predicted"/>
<dbReference type="InterPro" id="IPR001584">
    <property type="entry name" value="Integrase_cat-core"/>
</dbReference>
<dbReference type="NCBIfam" id="NF033516">
    <property type="entry name" value="transpos_IS3"/>
    <property type="match status" value="1"/>
</dbReference>
<comment type="caution">
    <text evidence="3">The sequence shown here is derived from an EMBL/GenBank/DDBJ whole genome shotgun (WGS) entry which is preliminary data.</text>
</comment>
<dbReference type="Gene3D" id="3.30.420.10">
    <property type="entry name" value="Ribonuclease H-like superfamily/Ribonuclease H"/>
    <property type="match status" value="1"/>
</dbReference>
<organism evidence="3">
    <name type="scientific">mine drainage metagenome</name>
    <dbReference type="NCBI Taxonomy" id="410659"/>
    <lineage>
        <taxon>unclassified sequences</taxon>
        <taxon>metagenomes</taxon>
        <taxon>ecological metagenomes</taxon>
    </lineage>
</organism>
<dbReference type="InterPro" id="IPR036397">
    <property type="entry name" value="RNaseH_sf"/>
</dbReference>
<dbReference type="Pfam" id="PF00665">
    <property type="entry name" value="rve"/>
    <property type="match status" value="1"/>
</dbReference>
<feature type="domain" description="Integrase catalytic" evidence="2">
    <location>
        <begin position="144"/>
        <end position="309"/>
    </location>
</feature>
<gene>
    <name evidence="3" type="ORF">CARN4_1666</name>
</gene>
<dbReference type="InterPro" id="IPR050900">
    <property type="entry name" value="Transposase_IS3/IS150/IS904"/>
</dbReference>
<feature type="region of interest" description="Disordered" evidence="1">
    <location>
        <begin position="348"/>
        <end position="367"/>
    </location>
</feature>
<dbReference type="GO" id="GO:0003676">
    <property type="term" value="F:nucleic acid binding"/>
    <property type="evidence" value="ECO:0007669"/>
    <property type="project" value="InterPro"/>
</dbReference>
<protein>
    <submittedName>
        <fullName evidence="3">Transposase of ISCARN54, ORFB, IS3 family IS3 group</fullName>
    </submittedName>
</protein>